<keyword evidence="1" id="KW-1133">Transmembrane helix</keyword>
<feature type="transmembrane region" description="Helical" evidence="1">
    <location>
        <begin position="7"/>
        <end position="26"/>
    </location>
</feature>
<protein>
    <submittedName>
        <fullName evidence="2">Uncharacterized protein</fullName>
    </submittedName>
</protein>
<keyword evidence="1" id="KW-0472">Membrane</keyword>
<feature type="transmembrane region" description="Helical" evidence="1">
    <location>
        <begin position="32"/>
        <end position="55"/>
    </location>
</feature>
<gene>
    <name evidence="2" type="ORF">A3B04_03980</name>
</gene>
<name>A0A1G2FNH4_9BACT</name>
<evidence type="ECO:0000256" key="1">
    <source>
        <dbReference type="SAM" id="Phobius"/>
    </source>
</evidence>
<evidence type="ECO:0000313" key="2">
    <source>
        <dbReference type="EMBL" id="OGZ39377.1"/>
    </source>
</evidence>
<reference evidence="2 3" key="1">
    <citation type="journal article" date="2016" name="Nat. Commun.">
        <title>Thousands of microbial genomes shed light on interconnected biogeochemical processes in an aquifer system.</title>
        <authorList>
            <person name="Anantharaman K."/>
            <person name="Brown C.T."/>
            <person name="Hug L.A."/>
            <person name="Sharon I."/>
            <person name="Castelle C.J."/>
            <person name="Probst A.J."/>
            <person name="Thomas B.C."/>
            <person name="Singh A."/>
            <person name="Wilkins M.J."/>
            <person name="Karaoz U."/>
            <person name="Brodie E.L."/>
            <person name="Williams K.H."/>
            <person name="Hubbard S.S."/>
            <person name="Banfield J.F."/>
        </authorList>
    </citation>
    <scope>NUCLEOTIDE SEQUENCE [LARGE SCALE GENOMIC DNA]</scope>
</reference>
<dbReference type="EMBL" id="MHNF01000061">
    <property type="protein sequence ID" value="OGZ39377.1"/>
    <property type="molecule type" value="Genomic_DNA"/>
</dbReference>
<comment type="caution">
    <text evidence="2">The sequence shown here is derived from an EMBL/GenBank/DDBJ whole genome shotgun (WGS) entry which is preliminary data.</text>
</comment>
<evidence type="ECO:0000313" key="3">
    <source>
        <dbReference type="Proteomes" id="UP000177126"/>
    </source>
</evidence>
<feature type="transmembrane region" description="Helical" evidence="1">
    <location>
        <begin position="67"/>
        <end position="93"/>
    </location>
</feature>
<organism evidence="2 3">
    <name type="scientific">Candidatus Portnoybacteria bacterium RIFCSPLOWO2_02_FULL_39_11</name>
    <dbReference type="NCBI Taxonomy" id="1802001"/>
    <lineage>
        <taxon>Bacteria</taxon>
        <taxon>Candidatus Portnoyibacteriota</taxon>
    </lineage>
</organism>
<accession>A0A1G2FNH4</accession>
<dbReference type="Proteomes" id="UP000177126">
    <property type="component" value="Unassembled WGS sequence"/>
</dbReference>
<proteinExistence type="predicted"/>
<keyword evidence="1" id="KW-0812">Transmembrane</keyword>
<sequence length="95" mass="11296">MGWSLFFMGEFTLAIFYAYIGFLHSIYEGEQFVIWVIWDIFFAIFVLVLSLRFLADSFNKRRDFLRLLSSVIFMWVVDVAVSFSLINFMGAYFNK</sequence>
<dbReference type="AlphaFoldDB" id="A0A1G2FNH4"/>